<feature type="compositionally biased region" description="Low complexity" evidence="1">
    <location>
        <begin position="361"/>
        <end position="389"/>
    </location>
</feature>
<feature type="compositionally biased region" description="Low complexity" evidence="1">
    <location>
        <begin position="295"/>
        <end position="315"/>
    </location>
</feature>
<evidence type="ECO:0000313" key="3">
    <source>
        <dbReference type="Proteomes" id="UP001219518"/>
    </source>
</evidence>
<evidence type="ECO:0000256" key="1">
    <source>
        <dbReference type="SAM" id="MobiDB-lite"/>
    </source>
</evidence>
<dbReference type="AlphaFoldDB" id="A0AAE1L9Y2"/>
<feature type="compositionally biased region" description="Polar residues" evidence="1">
    <location>
        <begin position="459"/>
        <end position="487"/>
    </location>
</feature>
<feature type="compositionally biased region" description="Basic and acidic residues" evidence="1">
    <location>
        <begin position="334"/>
        <end position="346"/>
    </location>
</feature>
<accession>A0AAE1L9Y2</accession>
<keyword evidence="3" id="KW-1185">Reference proteome</keyword>
<comment type="caution">
    <text evidence="2">The sequence shown here is derived from an EMBL/GenBank/DDBJ whole genome shotgun (WGS) entry which is preliminary data.</text>
</comment>
<name>A0AAE1L9Y2_9NEOP</name>
<feature type="compositionally biased region" description="Gly residues" evidence="1">
    <location>
        <begin position="246"/>
        <end position="259"/>
    </location>
</feature>
<dbReference type="Proteomes" id="UP001219518">
    <property type="component" value="Unassembled WGS sequence"/>
</dbReference>
<reference evidence="2" key="2">
    <citation type="journal article" date="2023" name="BMC Genomics">
        <title>Pest status, molecular evolution, and epigenetic factors derived from the genome assembly of Frankliniella fusca, a thysanopteran phytovirus vector.</title>
        <authorList>
            <person name="Catto M.A."/>
            <person name="Labadie P.E."/>
            <person name="Jacobson A.L."/>
            <person name="Kennedy G.G."/>
            <person name="Srinivasan R."/>
            <person name="Hunt B.G."/>
        </authorList>
    </citation>
    <scope>NUCLEOTIDE SEQUENCE</scope>
    <source>
        <strain evidence="2">PL_HMW_Pooled</strain>
    </source>
</reference>
<gene>
    <name evidence="2" type="ORF">KUF71_020126</name>
</gene>
<feature type="region of interest" description="Disordered" evidence="1">
    <location>
        <begin position="295"/>
        <end position="317"/>
    </location>
</feature>
<sequence length="578" mass="60210">MAVMAAKQTNERYLLPIGADQHQHQLSWQPSRPSDHHDHHHAANVTSIHYVGETPLVHHHHTIMSTANRPTTGPATSAVTKVSTTRASTRSRPVVAAGTVETPASKIPSLLTAASAPTRPKKGLCAPTAKLRPASVGTARGVLGAAAAAPAGGPSRPPPPPHRWLAPAPASIPAMMKPPPPPVTGTRVRRAALTAACAGLIATPRPASRTREAPARPQDNAATPALPAAVKSKAPLGLGPRSKCGLGLGARGGGGGGGTPEAHQRQPREAATAPSVIAARAASSAASASSLTASSSSCSAATPSHAPPSSSATSARSLQVATIKPLAYATKKMTVDENARPSERETSGIAVNRRPADCKFESSSTESSKSESSNPDSSITDTSKSDSTTPGGSRKLISVKPMICMPQKKPVEARSHAADVWEMTGITELDWSTSTASSPGLNDTVVAQVAPASGPAVTPPTSASTAELDTTTASSSSSPGFNGTLTLHTTPRSAREVDFFLENGVWPAEDFFVKNQIWPPEDFRRRSTDAAQRLQRDLYTVQTMEDRYQACLEYATKGTVAGRKIDKLPKWMLDVLES</sequence>
<proteinExistence type="predicted"/>
<evidence type="ECO:0000313" key="2">
    <source>
        <dbReference type="EMBL" id="KAK3910357.1"/>
    </source>
</evidence>
<organism evidence="2 3">
    <name type="scientific">Frankliniella fusca</name>
    <dbReference type="NCBI Taxonomy" id="407009"/>
    <lineage>
        <taxon>Eukaryota</taxon>
        <taxon>Metazoa</taxon>
        <taxon>Ecdysozoa</taxon>
        <taxon>Arthropoda</taxon>
        <taxon>Hexapoda</taxon>
        <taxon>Insecta</taxon>
        <taxon>Pterygota</taxon>
        <taxon>Neoptera</taxon>
        <taxon>Paraneoptera</taxon>
        <taxon>Thysanoptera</taxon>
        <taxon>Terebrantia</taxon>
        <taxon>Thripoidea</taxon>
        <taxon>Thripidae</taxon>
        <taxon>Frankliniella</taxon>
    </lineage>
</organism>
<reference evidence="2" key="1">
    <citation type="submission" date="2021-07" db="EMBL/GenBank/DDBJ databases">
        <authorList>
            <person name="Catto M.A."/>
            <person name="Jacobson A."/>
            <person name="Kennedy G."/>
            <person name="Labadie P."/>
            <person name="Hunt B.G."/>
            <person name="Srinivasan R."/>
        </authorList>
    </citation>
    <scope>NUCLEOTIDE SEQUENCE</scope>
    <source>
        <strain evidence="2">PL_HMW_Pooled</strain>
        <tissue evidence="2">Head</tissue>
    </source>
</reference>
<feature type="region of interest" description="Disordered" evidence="1">
    <location>
        <begin position="334"/>
        <end position="399"/>
    </location>
</feature>
<feature type="region of interest" description="Disordered" evidence="1">
    <location>
        <begin position="201"/>
        <end position="277"/>
    </location>
</feature>
<dbReference type="EMBL" id="JAHWGI010000150">
    <property type="protein sequence ID" value="KAK3910357.1"/>
    <property type="molecule type" value="Genomic_DNA"/>
</dbReference>
<protein>
    <submittedName>
        <fullName evidence="2">Carbonic anhydrase 1</fullName>
    </submittedName>
</protein>
<feature type="region of interest" description="Disordered" evidence="1">
    <location>
        <begin position="452"/>
        <end position="487"/>
    </location>
</feature>